<evidence type="ECO:0000256" key="4">
    <source>
        <dbReference type="ARBA" id="ARBA00022989"/>
    </source>
</evidence>
<feature type="transmembrane region" description="Helical" evidence="6">
    <location>
        <begin position="289"/>
        <end position="308"/>
    </location>
</feature>
<feature type="transmembrane region" description="Helical" evidence="6">
    <location>
        <begin position="86"/>
        <end position="105"/>
    </location>
</feature>
<feature type="transmembrane region" description="Helical" evidence="6">
    <location>
        <begin position="264"/>
        <end position="283"/>
    </location>
</feature>
<proteinExistence type="predicted"/>
<dbReference type="AlphaFoldDB" id="A0A934U135"/>
<evidence type="ECO:0000256" key="3">
    <source>
        <dbReference type="ARBA" id="ARBA00022692"/>
    </source>
</evidence>
<comment type="subcellular location">
    <subcellularLocation>
        <location evidence="1">Cell membrane</location>
        <topology evidence="1">Multi-pass membrane protein</topology>
    </subcellularLocation>
</comment>
<evidence type="ECO:0000313" key="8">
    <source>
        <dbReference type="Proteomes" id="UP000633365"/>
    </source>
</evidence>
<dbReference type="Proteomes" id="UP000633365">
    <property type="component" value="Unassembled WGS sequence"/>
</dbReference>
<dbReference type="GO" id="GO:0022857">
    <property type="term" value="F:transmembrane transporter activity"/>
    <property type="evidence" value="ECO:0007669"/>
    <property type="project" value="InterPro"/>
</dbReference>
<evidence type="ECO:0000313" key="7">
    <source>
        <dbReference type="EMBL" id="MBK6087254.1"/>
    </source>
</evidence>
<reference evidence="7" key="1">
    <citation type="submission" date="2021-01" db="EMBL/GenBank/DDBJ databases">
        <title>Genome public.</title>
        <authorList>
            <person name="Liu C."/>
            <person name="Sun Q."/>
        </authorList>
    </citation>
    <scope>NUCLEOTIDE SEQUENCE</scope>
    <source>
        <strain evidence="7">M6</strain>
    </source>
</reference>
<keyword evidence="8" id="KW-1185">Reference proteome</keyword>
<evidence type="ECO:0000256" key="1">
    <source>
        <dbReference type="ARBA" id="ARBA00004651"/>
    </source>
</evidence>
<evidence type="ECO:0000256" key="6">
    <source>
        <dbReference type="SAM" id="Phobius"/>
    </source>
</evidence>
<dbReference type="Pfam" id="PF02653">
    <property type="entry name" value="BPD_transp_2"/>
    <property type="match status" value="1"/>
</dbReference>
<feature type="transmembrane region" description="Helical" evidence="6">
    <location>
        <begin position="233"/>
        <end position="252"/>
    </location>
</feature>
<evidence type="ECO:0000256" key="5">
    <source>
        <dbReference type="ARBA" id="ARBA00023136"/>
    </source>
</evidence>
<feature type="transmembrane region" description="Helical" evidence="6">
    <location>
        <begin position="160"/>
        <end position="178"/>
    </location>
</feature>
<protein>
    <submittedName>
        <fullName evidence="7">ABC transporter permease</fullName>
    </submittedName>
</protein>
<dbReference type="PANTHER" id="PTHR32196:SF69">
    <property type="entry name" value="BRANCHED-CHAIN AMINO ACID TRANSPORT SYSTEM, PERMEASE PROTEIN"/>
    <property type="match status" value="1"/>
</dbReference>
<comment type="caution">
    <text evidence="7">The sequence shown here is derived from an EMBL/GenBank/DDBJ whole genome shotgun (WGS) entry which is preliminary data.</text>
</comment>
<keyword evidence="3 6" id="KW-0812">Transmembrane</keyword>
<evidence type="ECO:0000256" key="2">
    <source>
        <dbReference type="ARBA" id="ARBA00022475"/>
    </source>
</evidence>
<sequence length="329" mass="34969">MLSSLPTAVELGLFNALTVLALFLSYSMLNVCDLSTDGCYTLGAAVGAVVALYGHPYLSIPAAMLCGIVSGFVTAILQTKMGVDSLLAGIIVNTGLYSVNIAIMGDKSLLNLNKTQTIFTDFKPVIKDFHNGILSLLGIERGTDAYKTATKILAFFSHEIIIGLAAVVLVIIFLSLFLRTRLGLAIRATGNNPAMVRSSSIDPTMTTIVGLCIANSFTALSGCLFAQSQKSMSIDVGTGMVTVALASLLIGGTFLGKGRIPKRAVGAVLGAVIFRIVYTVALRLHMPSFMLKLVSSVIVIIAISGPYLSSRYPMLMRKLKHRKAVRRDA</sequence>
<feature type="transmembrane region" description="Helical" evidence="6">
    <location>
        <begin position="60"/>
        <end position="79"/>
    </location>
</feature>
<accession>A0A934U135</accession>
<keyword evidence="4 6" id="KW-1133">Transmembrane helix</keyword>
<keyword evidence="2" id="KW-1003">Cell membrane</keyword>
<dbReference type="PANTHER" id="PTHR32196">
    <property type="entry name" value="ABC TRANSPORTER PERMEASE PROTEIN YPHD-RELATED-RELATED"/>
    <property type="match status" value="1"/>
</dbReference>
<name>A0A934U135_9FIRM</name>
<organism evidence="7 8">
    <name type="scientific">Ruminococcus difficilis</name>
    <dbReference type="NCBI Taxonomy" id="2763069"/>
    <lineage>
        <taxon>Bacteria</taxon>
        <taxon>Bacillati</taxon>
        <taxon>Bacillota</taxon>
        <taxon>Clostridia</taxon>
        <taxon>Eubacteriales</taxon>
        <taxon>Oscillospiraceae</taxon>
        <taxon>Ruminococcus</taxon>
    </lineage>
</organism>
<dbReference type="CDD" id="cd06574">
    <property type="entry name" value="TM_PBP1_branched-chain-AA_like"/>
    <property type="match status" value="1"/>
</dbReference>
<dbReference type="InterPro" id="IPR001851">
    <property type="entry name" value="ABC_transp_permease"/>
</dbReference>
<feature type="transmembrane region" description="Helical" evidence="6">
    <location>
        <begin position="205"/>
        <end position="227"/>
    </location>
</feature>
<keyword evidence="5 6" id="KW-0472">Membrane</keyword>
<gene>
    <name evidence="7" type="ORF">JKK62_01035</name>
</gene>
<feature type="transmembrane region" description="Helical" evidence="6">
    <location>
        <begin position="12"/>
        <end position="31"/>
    </location>
</feature>
<dbReference type="GO" id="GO:0005886">
    <property type="term" value="C:plasma membrane"/>
    <property type="evidence" value="ECO:0007669"/>
    <property type="project" value="UniProtKB-SubCell"/>
</dbReference>
<dbReference type="EMBL" id="JAEQMG010000016">
    <property type="protein sequence ID" value="MBK6087254.1"/>
    <property type="molecule type" value="Genomic_DNA"/>
</dbReference>